<comment type="similarity">
    <text evidence="2">Belongs to the CitM (TC 2.A.11) transporter family.</text>
</comment>
<feature type="transmembrane region" description="Helical" evidence="8">
    <location>
        <begin position="141"/>
        <end position="170"/>
    </location>
</feature>
<gene>
    <name evidence="10" type="ORF">DFR50_103148</name>
</gene>
<keyword evidence="4" id="KW-1003">Cell membrane</keyword>
<name>A0A366FRI3_9HYPH</name>
<proteinExistence type="inferred from homology"/>
<dbReference type="PRINTS" id="PR00758">
    <property type="entry name" value="ARSENICPUMP"/>
</dbReference>
<dbReference type="PANTHER" id="PTHR43302">
    <property type="entry name" value="TRANSPORTER ARSB-RELATED"/>
    <property type="match status" value="1"/>
</dbReference>
<keyword evidence="5 8" id="KW-0812">Transmembrane</keyword>
<evidence type="ECO:0000256" key="7">
    <source>
        <dbReference type="ARBA" id="ARBA00023136"/>
    </source>
</evidence>
<evidence type="ECO:0000256" key="8">
    <source>
        <dbReference type="SAM" id="Phobius"/>
    </source>
</evidence>
<feature type="transmembrane region" description="Helical" evidence="8">
    <location>
        <begin position="215"/>
        <end position="243"/>
    </location>
</feature>
<protein>
    <submittedName>
        <fullName evidence="10">YbiR family transporter</fullName>
    </submittedName>
</protein>
<evidence type="ECO:0000256" key="6">
    <source>
        <dbReference type="ARBA" id="ARBA00022989"/>
    </source>
</evidence>
<feature type="transmembrane region" description="Helical" evidence="8">
    <location>
        <begin position="313"/>
        <end position="334"/>
    </location>
</feature>
<keyword evidence="6 8" id="KW-1133">Transmembrane helix</keyword>
<dbReference type="Proteomes" id="UP000253529">
    <property type="component" value="Unassembled WGS sequence"/>
</dbReference>
<evidence type="ECO:0000313" key="10">
    <source>
        <dbReference type="EMBL" id="RBP17262.1"/>
    </source>
</evidence>
<keyword evidence="11" id="KW-1185">Reference proteome</keyword>
<organism evidence="10 11">
    <name type="scientific">Roseiarcus fermentans</name>
    <dbReference type="NCBI Taxonomy" id="1473586"/>
    <lineage>
        <taxon>Bacteria</taxon>
        <taxon>Pseudomonadati</taxon>
        <taxon>Pseudomonadota</taxon>
        <taxon>Alphaproteobacteria</taxon>
        <taxon>Hyphomicrobiales</taxon>
        <taxon>Roseiarcaceae</taxon>
        <taxon>Roseiarcus</taxon>
    </lineage>
</organism>
<dbReference type="GO" id="GO:0005886">
    <property type="term" value="C:plasma membrane"/>
    <property type="evidence" value="ECO:0007669"/>
    <property type="project" value="UniProtKB-SubCell"/>
</dbReference>
<comment type="subcellular location">
    <subcellularLocation>
        <location evidence="1">Cell membrane</location>
        <topology evidence="1">Multi-pass membrane protein</topology>
    </subcellularLocation>
</comment>
<evidence type="ECO:0000259" key="9">
    <source>
        <dbReference type="Pfam" id="PF03600"/>
    </source>
</evidence>
<feature type="transmembrane region" description="Helical" evidence="8">
    <location>
        <begin position="49"/>
        <end position="69"/>
    </location>
</feature>
<accession>A0A366FRI3</accession>
<feature type="transmembrane region" description="Helical" evidence="8">
    <location>
        <begin position="271"/>
        <end position="301"/>
    </location>
</feature>
<evidence type="ECO:0000256" key="3">
    <source>
        <dbReference type="ARBA" id="ARBA00022448"/>
    </source>
</evidence>
<dbReference type="InterPro" id="IPR004680">
    <property type="entry name" value="Cit_transptr-like_dom"/>
</dbReference>
<reference evidence="10 11" key="1">
    <citation type="submission" date="2018-06" db="EMBL/GenBank/DDBJ databases">
        <title>Genomic Encyclopedia of Type Strains, Phase IV (KMG-IV): sequencing the most valuable type-strain genomes for metagenomic binning, comparative biology and taxonomic classification.</title>
        <authorList>
            <person name="Goeker M."/>
        </authorList>
    </citation>
    <scope>NUCLEOTIDE SEQUENCE [LARGE SCALE GENOMIC DNA]</scope>
    <source>
        <strain evidence="10 11">DSM 24875</strain>
    </source>
</reference>
<evidence type="ECO:0000256" key="4">
    <source>
        <dbReference type="ARBA" id="ARBA00022475"/>
    </source>
</evidence>
<dbReference type="GO" id="GO:0015105">
    <property type="term" value="F:arsenite transmembrane transporter activity"/>
    <property type="evidence" value="ECO:0007669"/>
    <property type="project" value="InterPro"/>
</dbReference>
<feature type="transmembrane region" description="Helical" evidence="8">
    <location>
        <begin position="432"/>
        <end position="449"/>
    </location>
</feature>
<feature type="transmembrane region" description="Helical" evidence="8">
    <location>
        <begin position="182"/>
        <end position="203"/>
    </location>
</feature>
<evidence type="ECO:0000256" key="5">
    <source>
        <dbReference type="ARBA" id="ARBA00022692"/>
    </source>
</evidence>
<comment type="caution">
    <text evidence="10">The sequence shown here is derived from an EMBL/GenBank/DDBJ whole genome shotgun (WGS) entry which is preliminary data.</text>
</comment>
<keyword evidence="7 8" id="KW-0472">Membrane</keyword>
<feature type="transmembrane region" description="Helical" evidence="8">
    <location>
        <begin position="354"/>
        <end position="376"/>
    </location>
</feature>
<dbReference type="OrthoDB" id="9774335at2"/>
<evidence type="ECO:0000313" key="11">
    <source>
        <dbReference type="Proteomes" id="UP000253529"/>
    </source>
</evidence>
<dbReference type="PANTHER" id="PTHR43302:SF5">
    <property type="entry name" value="TRANSPORTER ARSB-RELATED"/>
    <property type="match status" value="1"/>
</dbReference>
<feature type="transmembrane region" description="Helical" evidence="8">
    <location>
        <begin position="76"/>
        <end position="94"/>
    </location>
</feature>
<dbReference type="AlphaFoldDB" id="A0A366FRI3"/>
<dbReference type="EMBL" id="QNRK01000003">
    <property type="protein sequence ID" value="RBP17262.1"/>
    <property type="molecule type" value="Genomic_DNA"/>
</dbReference>
<evidence type="ECO:0000256" key="2">
    <source>
        <dbReference type="ARBA" id="ARBA00009843"/>
    </source>
</evidence>
<feature type="domain" description="Citrate transporter-like" evidence="9">
    <location>
        <begin position="63"/>
        <end position="399"/>
    </location>
</feature>
<keyword evidence="3" id="KW-0813">Transport</keyword>
<dbReference type="Pfam" id="PF03600">
    <property type="entry name" value="CitMHS"/>
    <property type="match status" value="1"/>
</dbReference>
<feature type="transmembrane region" description="Helical" evidence="8">
    <location>
        <begin position="106"/>
        <end position="134"/>
    </location>
</feature>
<feature type="transmembrane region" description="Helical" evidence="8">
    <location>
        <begin position="388"/>
        <end position="412"/>
    </location>
</feature>
<dbReference type="CDD" id="cd01117">
    <property type="entry name" value="YbiR_permease"/>
    <property type="match status" value="1"/>
</dbReference>
<dbReference type="InterPro" id="IPR000802">
    <property type="entry name" value="Arsenical_pump_ArsB"/>
</dbReference>
<sequence>MNTTNGAPRRWPMALSLVLLGLVLAIAFGAALARYLLPRGHEVIGESRDIAAGVIFAGSYLALAIGRIPGLSIDRAGIALVGAGLMVASGALPLQDALKAVDLETIALLLGMMIVVASLRLSGFFAFATGWVMARAKHAPILLTAIVATSGFFSAFLVNDAICLVLAPLVLDLTVALKRRPAPYLLAVAMASNVGSTATITGNPQNIMIGGFSHISYAAFALALAPIAAIGLVVAAALIALVYRGEFTGDTRLAAPRPRAVVNRVLAMRAVAATLVMIALFFFGVAPAKAAIIIGGLLLLTRRVKSRRVYADIDWSLLLMFAGLFIIVAGAQHALLTSDVVAAVGRLRLDRLPVLTAVAAILSNLVSNVPAVLMLRPFVSALADHDKAWLTIAMASTLAGNFTILGSIANLIVVQKAEASGVKIGFWDHFRVGAPLTLITLAIGVVWLSS</sequence>
<evidence type="ECO:0000256" key="1">
    <source>
        <dbReference type="ARBA" id="ARBA00004651"/>
    </source>
</evidence>